<evidence type="ECO:0000313" key="8">
    <source>
        <dbReference type="Proteomes" id="UP001202717"/>
    </source>
</evidence>
<dbReference type="InterPro" id="IPR036388">
    <property type="entry name" value="WH-like_DNA-bd_sf"/>
</dbReference>
<dbReference type="SUPFAM" id="SSF88659">
    <property type="entry name" value="Sigma3 and sigma4 domains of RNA polymerase sigma factors"/>
    <property type="match status" value="1"/>
</dbReference>
<dbReference type="EMBL" id="CP116221">
    <property type="protein sequence ID" value="WCO00761.1"/>
    <property type="molecule type" value="Genomic_DNA"/>
</dbReference>
<evidence type="ECO:0000256" key="2">
    <source>
        <dbReference type="ARBA" id="ARBA00023015"/>
    </source>
</evidence>
<dbReference type="InterPro" id="IPR014284">
    <property type="entry name" value="RNA_pol_sigma-70_dom"/>
</dbReference>
<proteinExistence type="inferred from homology"/>
<dbReference type="NCBIfam" id="TIGR02937">
    <property type="entry name" value="sigma70-ECF"/>
    <property type="match status" value="1"/>
</dbReference>
<dbReference type="InterPro" id="IPR013324">
    <property type="entry name" value="RNA_pol_sigma_r3/r4-like"/>
</dbReference>
<evidence type="ECO:0000313" key="7">
    <source>
        <dbReference type="EMBL" id="WCO00761.1"/>
    </source>
</evidence>
<gene>
    <name evidence="7" type="ORF">MUN68_011855</name>
</gene>
<dbReference type="Proteomes" id="UP001202717">
    <property type="component" value="Chromosome"/>
</dbReference>
<dbReference type="CDD" id="cd06171">
    <property type="entry name" value="Sigma70_r4"/>
    <property type="match status" value="1"/>
</dbReference>
<dbReference type="Pfam" id="PF08281">
    <property type="entry name" value="Sigma70_r4_2"/>
    <property type="match status" value="1"/>
</dbReference>
<dbReference type="InterPro" id="IPR039425">
    <property type="entry name" value="RNA_pol_sigma-70-like"/>
</dbReference>
<evidence type="ECO:0000259" key="6">
    <source>
        <dbReference type="Pfam" id="PF08281"/>
    </source>
</evidence>
<feature type="domain" description="RNA polymerase sigma-70 region 2" evidence="5">
    <location>
        <begin position="24"/>
        <end position="88"/>
    </location>
</feature>
<keyword evidence="2" id="KW-0805">Transcription regulation</keyword>
<dbReference type="Gene3D" id="1.10.10.10">
    <property type="entry name" value="Winged helix-like DNA-binding domain superfamily/Winged helix DNA-binding domain"/>
    <property type="match status" value="1"/>
</dbReference>
<reference evidence="7 8" key="1">
    <citation type="submission" date="2023-01" db="EMBL/GenBank/DDBJ databases">
        <title>Psychroserpens ponticola sp. nov., isolated from seawater.</title>
        <authorList>
            <person name="Kristyanto S."/>
            <person name="Jung J."/>
            <person name="Kim J.M."/>
            <person name="Jeon C.O."/>
        </authorList>
    </citation>
    <scope>NUCLEOTIDE SEQUENCE [LARGE SCALE GENOMIC DNA]</scope>
    <source>
        <strain evidence="7 8">MSW6</strain>
    </source>
</reference>
<protein>
    <submittedName>
        <fullName evidence="7">RNA polymerase sigma factor</fullName>
    </submittedName>
</protein>
<dbReference type="InterPro" id="IPR013249">
    <property type="entry name" value="RNA_pol_sigma70_r4_t2"/>
</dbReference>
<sequence length="181" mass="21275">MSKTHHILIAKCQKNDEKAMMQIYDLYCDAMFNVACRYLNDEESKDAMQEGFLKAFANINNYKPDYAFGAWLKRIIINTCLDIIKKRQIEFSDVEVERIAILDVSDWQFDTSISKVDILKAIEKLKPKYKIVVNLYLAEGYDHEEISNILDIPIKTSRTHLRRGKLQLQKLLKTIYNEARY</sequence>
<dbReference type="Pfam" id="PF04542">
    <property type="entry name" value="Sigma70_r2"/>
    <property type="match status" value="1"/>
</dbReference>
<evidence type="ECO:0000256" key="4">
    <source>
        <dbReference type="ARBA" id="ARBA00023163"/>
    </source>
</evidence>
<accession>A0ABY7RUF8</accession>
<keyword evidence="8" id="KW-1185">Reference proteome</keyword>
<dbReference type="PANTHER" id="PTHR43133">
    <property type="entry name" value="RNA POLYMERASE ECF-TYPE SIGMA FACTO"/>
    <property type="match status" value="1"/>
</dbReference>
<comment type="similarity">
    <text evidence="1">Belongs to the sigma-70 factor family. ECF subfamily.</text>
</comment>
<dbReference type="RefSeq" id="WP_249996062.1">
    <property type="nucleotide sequence ID" value="NZ_CP116221.1"/>
</dbReference>
<dbReference type="PANTHER" id="PTHR43133:SF51">
    <property type="entry name" value="RNA POLYMERASE SIGMA FACTOR"/>
    <property type="match status" value="1"/>
</dbReference>
<dbReference type="SUPFAM" id="SSF88946">
    <property type="entry name" value="Sigma2 domain of RNA polymerase sigma factors"/>
    <property type="match status" value="1"/>
</dbReference>
<evidence type="ECO:0000259" key="5">
    <source>
        <dbReference type="Pfam" id="PF04542"/>
    </source>
</evidence>
<dbReference type="Gene3D" id="1.10.1740.10">
    <property type="match status" value="1"/>
</dbReference>
<keyword evidence="4" id="KW-0804">Transcription</keyword>
<dbReference type="InterPro" id="IPR013325">
    <property type="entry name" value="RNA_pol_sigma_r2"/>
</dbReference>
<feature type="domain" description="RNA polymerase sigma factor 70 region 4 type 2" evidence="6">
    <location>
        <begin position="117"/>
        <end position="168"/>
    </location>
</feature>
<name>A0ABY7RUF8_9FLAO</name>
<dbReference type="InterPro" id="IPR007627">
    <property type="entry name" value="RNA_pol_sigma70_r2"/>
</dbReference>
<organism evidence="7 8">
    <name type="scientific">Psychroserpens ponticola</name>
    <dbReference type="NCBI Taxonomy" id="2932268"/>
    <lineage>
        <taxon>Bacteria</taxon>
        <taxon>Pseudomonadati</taxon>
        <taxon>Bacteroidota</taxon>
        <taxon>Flavobacteriia</taxon>
        <taxon>Flavobacteriales</taxon>
        <taxon>Flavobacteriaceae</taxon>
        <taxon>Psychroserpens</taxon>
    </lineage>
</organism>
<evidence type="ECO:0000256" key="1">
    <source>
        <dbReference type="ARBA" id="ARBA00010641"/>
    </source>
</evidence>
<evidence type="ECO:0000256" key="3">
    <source>
        <dbReference type="ARBA" id="ARBA00023082"/>
    </source>
</evidence>
<keyword evidence="3" id="KW-0731">Sigma factor</keyword>